<name>A0A5D4H224_9HYPH</name>
<feature type="transmembrane region" description="Helical" evidence="5">
    <location>
        <begin position="355"/>
        <end position="373"/>
    </location>
</feature>
<evidence type="ECO:0000256" key="5">
    <source>
        <dbReference type="SAM" id="Phobius"/>
    </source>
</evidence>
<dbReference type="AlphaFoldDB" id="A0A5D4H224"/>
<dbReference type="PANTHER" id="PTHR23521">
    <property type="entry name" value="TRANSPORTER MFS SUPERFAMILY"/>
    <property type="match status" value="1"/>
</dbReference>
<dbReference type="OrthoDB" id="9810614at2"/>
<keyword evidence="2 5" id="KW-1133">Transmembrane helix</keyword>
<dbReference type="GO" id="GO:0005886">
    <property type="term" value="C:plasma membrane"/>
    <property type="evidence" value="ECO:0007669"/>
    <property type="project" value="TreeGrafter"/>
</dbReference>
<dbReference type="Gene3D" id="1.20.1250.20">
    <property type="entry name" value="MFS general substrate transporter like domains"/>
    <property type="match status" value="2"/>
</dbReference>
<dbReference type="EMBL" id="VSZS01000055">
    <property type="protein sequence ID" value="TYR34607.1"/>
    <property type="molecule type" value="Genomic_DNA"/>
</dbReference>
<dbReference type="Pfam" id="PF07690">
    <property type="entry name" value="MFS_1"/>
    <property type="match status" value="1"/>
</dbReference>
<proteinExistence type="predicted"/>
<evidence type="ECO:0000256" key="1">
    <source>
        <dbReference type="ARBA" id="ARBA00022692"/>
    </source>
</evidence>
<evidence type="ECO:0000313" key="7">
    <source>
        <dbReference type="Proteomes" id="UP000323258"/>
    </source>
</evidence>
<keyword evidence="1 5" id="KW-0812">Transmembrane</keyword>
<feature type="transmembrane region" description="Helical" evidence="5">
    <location>
        <begin position="202"/>
        <end position="223"/>
    </location>
</feature>
<feature type="transmembrane region" description="Helical" evidence="5">
    <location>
        <begin position="265"/>
        <end position="284"/>
    </location>
</feature>
<reference evidence="6 7" key="2">
    <citation type="submission" date="2019-09" db="EMBL/GenBank/DDBJ databases">
        <title>Mesorhizobium sp. MaA-C15 isolated from Microcystis aeruginosa.</title>
        <authorList>
            <person name="Jeong S.E."/>
            <person name="Jin H.M."/>
            <person name="Jeon C.O."/>
        </authorList>
    </citation>
    <scope>NUCLEOTIDE SEQUENCE [LARGE SCALE GENOMIC DNA]</scope>
    <source>
        <strain evidence="6 7">MaA-C15</strain>
    </source>
</reference>
<feature type="transmembrane region" description="Helical" evidence="5">
    <location>
        <begin position="159"/>
        <end position="181"/>
    </location>
</feature>
<dbReference type="CDD" id="cd17477">
    <property type="entry name" value="MFS_YcaD_like"/>
    <property type="match status" value="1"/>
</dbReference>
<dbReference type="SUPFAM" id="SSF103473">
    <property type="entry name" value="MFS general substrate transporter"/>
    <property type="match status" value="1"/>
</dbReference>
<sequence>MLATYRPIFSLLRGTAFLLAASGLHGLLLPLRGQAEGFSTASLGLFGTAWAGGFIAGCYFAPRLVRKVGHVRAFGAFAASGAIIALLTGLWIDEYVWIVLRAGTGFTMAGAFMIIESWLNEKATNENRGTVFGLYMMVTYASIMGGQMIVAFADVNTAALFMVAGIFFCASLIPTAVSSAATPKPLADVTLDLRGLYSNSPVAAVGCVLVGVANGAWGTLGAVYGARVGISTAEIALMMSLVVVAGAVTQLPIGRVSDITDRRYVLAAAAFGAAIFALVLFFFAPRSGTAILILTASYGSLAYTLYSIAVAHANDHASTEDFVKVSGGLLLLYGFGTMIGPLVGAFLMARMRPESLFLATAAAHFVLAGYAMLRTRQRAAVPVEDREAFKTLPAERAVTPQAVLLDPRSDTDSHAAPDAPPTDMPSPDDGKSADEARQPD</sequence>
<dbReference type="InterPro" id="IPR047200">
    <property type="entry name" value="MFS_YcaD-like"/>
</dbReference>
<feature type="transmembrane region" description="Helical" evidence="5">
    <location>
        <begin position="73"/>
        <end position="92"/>
    </location>
</feature>
<feature type="transmembrane region" description="Helical" evidence="5">
    <location>
        <begin position="98"/>
        <end position="119"/>
    </location>
</feature>
<reference evidence="6 7" key="1">
    <citation type="submission" date="2019-08" db="EMBL/GenBank/DDBJ databases">
        <authorList>
            <person name="Seo Y.L."/>
        </authorList>
    </citation>
    <scope>NUCLEOTIDE SEQUENCE [LARGE SCALE GENOMIC DNA]</scope>
    <source>
        <strain evidence="6 7">MaA-C15</strain>
    </source>
</reference>
<evidence type="ECO:0000256" key="3">
    <source>
        <dbReference type="ARBA" id="ARBA00023136"/>
    </source>
</evidence>
<protein>
    <submittedName>
        <fullName evidence="6">MFS transporter</fullName>
    </submittedName>
</protein>
<feature type="transmembrane region" description="Helical" evidence="5">
    <location>
        <begin position="290"/>
        <end position="309"/>
    </location>
</feature>
<evidence type="ECO:0000256" key="2">
    <source>
        <dbReference type="ARBA" id="ARBA00022989"/>
    </source>
</evidence>
<dbReference type="PANTHER" id="PTHR23521:SF3">
    <property type="entry name" value="MFS TRANSPORTER"/>
    <property type="match status" value="1"/>
</dbReference>
<feature type="compositionally biased region" description="Basic and acidic residues" evidence="4">
    <location>
        <begin position="428"/>
        <end position="440"/>
    </location>
</feature>
<evidence type="ECO:0000256" key="4">
    <source>
        <dbReference type="SAM" id="MobiDB-lite"/>
    </source>
</evidence>
<feature type="region of interest" description="Disordered" evidence="4">
    <location>
        <begin position="399"/>
        <end position="440"/>
    </location>
</feature>
<dbReference type="InterPro" id="IPR011701">
    <property type="entry name" value="MFS"/>
</dbReference>
<dbReference type="GO" id="GO:0022857">
    <property type="term" value="F:transmembrane transporter activity"/>
    <property type="evidence" value="ECO:0007669"/>
    <property type="project" value="InterPro"/>
</dbReference>
<keyword evidence="3 5" id="KW-0472">Membrane</keyword>
<keyword evidence="7" id="KW-1185">Reference proteome</keyword>
<dbReference type="RefSeq" id="WP_148913498.1">
    <property type="nucleotide sequence ID" value="NZ_VSZS01000055.1"/>
</dbReference>
<comment type="caution">
    <text evidence="6">The sequence shown here is derived from an EMBL/GenBank/DDBJ whole genome shotgun (WGS) entry which is preliminary data.</text>
</comment>
<gene>
    <name evidence="6" type="ORF">FY036_04425</name>
</gene>
<dbReference type="Proteomes" id="UP000323258">
    <property type="component" value="Unassembled WGS sequence"/>
</dbReference>
<organism evidence="6 7">
    <name type="scientific">Neoaquamicrobium microcysteis</name>
    <dbReference type="NCBI Taxonomy" id="2682781"/>
    <lineage>
        <taxon>Bacteria</taxon>
        <taxon>Pseudomonadati</taxon>
        <taxon>Pseudomonadota</taxon>
        <taxon>Alphaproteobacteria</taxon>
        <taxon>Hyphomicrobiales</taxon>
        <taxon>Phyllobacteriaceae</taxon>
        <taxon>Neoaquamicrobium</taxon>
    </lineage>
</organism>
<accession>A0A5D4H224</accession>
<feature type="transmembrane region" description="Helical" evidence="5">
    <location>
        <begin position="131"/>
        <end position="153"/>
    </location>
</feature>
<dbReference type="InterPro" id="IPR036259">
    <property type="entry name" value="MFS_trans_sf"/>
</dbReference>
<feature type="transmembrane region" description="Helical" evidence="5">
    <location>
        <begin position="42"/>
        <end position="61"/>
    </location>
</feature>
<feature type="transmembrane region" description="Helical" evidence="5">
    <location>
        <begin position="330"/>
        <end position="349"/>
    </location>
</feature>
<evidence type="ECO:0000313" key="6">
    <source>
        <dbReference type="EMBL" id="TYR34607.1"/>
    </source>
</evidence>
<feature type="transmembrane region" description="Helical" evidence="5">
    <location>
        <begin position="235"/>
        <end position="253"/>
    </location>
</feature>